<accession>A0ABQ9B8T9</accession>
<gene>
    <name evidence="1" type="ORF">OIU77_029512</name>
</gene>
<protein>
    <submittedName>
        <fullName evidence="1">Uncharacterized protein</fullName>
    </submittedName>
</protein>
<dbReference type="Proteomes" id="UP001141253">
    <property type="component" value="Chromosome 6"/>
</dbReference>
<organism evidence="1 2">
    <name type="scientific">Salix suchowensis</name>
    <dbReference type="NCBI Taxonomy" id="1278906"/>
    <lineage>
        <taxon>Eukaryota</taxon>
        <taxon>Viridiplantae</taxon>
        <taxon>Streptophyta</taxon>
        <taxon>Embryophyta</taxon>
        <taxon>Tracheophyta</taxon>
        <taxon>Spermatophyta</taxon>
        <taxon>Magnoliopsida</taxon>
        <taxon>eudicotyledons</taxon>
        <taxon>Gunneridae</taxon>
        <taxon>Pentapetalae</taxon>
        <taxon>rosids</taxon>
        <taxon>fabids</taxon>
        <taxon>Malpighiales</taxon>
        <taxon>Salicaceae</taxon>
        <taxon>Saliceae</taxon>
        <taxon>Salix</taxon>
    </lineage>
</organism>
<evidence type="ECO:0000313" key="2">
    <source>
        <dbReference type="Proteomes" id="UP001141253"/>
    </source>
</evidence>
<reference evidence="1" key="1">
    <citation type="submission" date="2022-10" db="EMBL/GenBank/DDBJ databases">
        <authorList>
            <person name="Hyden B.L."/>
            <person name="Feng K."/>
            <person name="Yates T."/>
            <person name="Jawdy S."/>
            <person name="Smart L.B."/>
            <person name="Muchero W."/>
        </authorList>
    </citation>
    <scope>NUCLEOTIDE SEQUENCE</scope>
    <source>
        <tissue evidence="1">Shoot tip</tissue>
    </source>
</reference>
<proteinExistence type="predicted"/>
<reference evidence="1" key="2">
    <citation type="journal article" date="2023" name="Int. J. Mol. Sci.">
        <title>De Novo Assembly and Annotation of 11 Diverse Shrub Willow (Salix) Genomes Reveals Novel Gene Organization in Sex-Linked Regions.</title>
        <authorList>
            <person name="Hyden B."/>
            <person name="Feng K."/>
            <person name="Yates T.B."/>
            <person name="Jawdy S."/>
            <person name="Cereghino C."/>
            <person name="Smart L.B."/>
            <person name="Muchero W."/>
        </authorList>
    </citation>
    <scope>NUCLEOTIDE SEQUENCE</scope>
    <source>
        <tissue evidence="1">Shoot tip</tissue>
    </source>
</reference>
<dbReference type="EMBL" id="JAPFFI010000009">
    <property type="protein sequence ID" value="KAJ6380628.1"/>
    <property type="molecule type" value="Genomic_DNA"/>
</dbReference>
<keyword evidence="2" id="KW-1185">Reference proteome</keyword>
<comment type="caution">
    <text evidence="1">The sequence shown here is derived from an EMBL/GenBank/DDBJ whole genome shotgun (WGS) entry which is preliminary data.</text>
</comment>
<sequence length="82" mass="9035">MVEQGGAMTRNGGSENLPPCSVLVATVQAEETETRDTRQDNHAYTDQHRACYSLADLVTELSIHIAYLHPLEISLSQLCKCC</sequence>
<name>A0ABQ9B8T9_9ROSI</name>
<evidence type="ECO:0000313" key="1">
    <source>
        <dbReference type="EMBL" id="KAJ6380628.1"/>
    </source>
</evidence>